<reference evidence="2 3" key="1">
    <citation type="journal article" date="2010" name="ChemBioChem">
        <title>Cloning and characterization of the biosynthetic gene cluster of 16-membered macrolide antibiotic FD-891: involvement of a dual functional cytochrome P450 monooxygenase catalyzing epoxidation and hydroxylation.</title>
        <authorList>
            <person name="Kudo F."/>
            <person name="Motegi A."/>
            <person name="Mizoue K."/>
            <person name="Eguchi T."/>
        </authorList>
    </citation>
    <scope>NUCLEOTIDE SEQUENCE [LARGE SCALE GENOMIC DNA]</scope>
    <source>
        <strain evidence="2 3">A-8890</strain>
    </source>
</reference>
<reference evidence="2 3" key="2">
    <citation type="journal article" date="2023" name="ChemBioChem">
        <title>Acyltransferase Domain Exchange between Two Independent Type I Polyketide Synthases in the Same Producer Strain of Macrolide Antibiotics.</title>
        <authorList>
            <person name="Kudo F."/>
            <person name="Kishikawa K."/>
            <person name="Tsuboi K."/>
            <person name="Kido T."/>
            <person name="Usui T."/>
            <person name="Hashimoto J."/>
            <person name="Shin-Ya K."/>
            <person name="Miyanaga A."/>
            <person name="Eguchi T."/>
        </authorList>
    </citation>
    <scope>NUCLEOTIDE SEQUENCE [LARGE SCALE GENOMIC DNA]</scope>
    <source>
        <strain evidence="2 3">A-8890</strain>
    </source>
</reference>
<keyword evidence="3" id="KW-1185">Reference proteome</keyword>
<evidence type="ECO:0000256" key="1">
    <source>
        <dbReference type="SAM" id="MobiDB-lite"/>
    </source>
</evidence>
<sequence length="188" mass="20148">MSASSPSRTASSWARPTEGGFWPPDATRAETETETETETGTGTARDVEVAAGEEEVGTARAAEEEEEEVGTARDVEVAAGGRGGRHGSRRIGYGSPGIDHDSPGTGRAPTPHIHRHPRRPHQRRILTQHRCFQLPEPGPRIDAQLRGQPGAYGAQDRERVGLAPGAVQRQHQLPLDPLVERVLVGGVP</sequence>
<accession>A0ABN5VMC5</accession>
<name>A0ABN5VMC5_9ACTN</name>
<dbReference type="EMBL" id="AP018448">
    <property type="protein sequence ID" value="BBC34293.1"/>
    <property type="molecule type" value="Genomic_DNA"/>
</dbReference>
<protein>
    <submittedName>
        <fullName evidence="2">Uncharacterized protein</fullName>
    </submittedName>
</protein>
<dbReference type="Proteomes" id="UP001321542">
    <property type="component" value="Chromosome"/>
</dbReference>
<organism evidence="2 3">
    <name type="scientific">Streptomyces graminofaciens</name>
    <dbReference type="NCBI Taxonomy" id="68212"/>
    <lineage>
        <taxon>Bacteria</taxon>
        <taxon>Bacillati</taxon>
        <taxon>Actinomycetota</taxon>
        <taxon>Actinomycetes</taxon>
        <taxon>Kitasatosporales</taxon>
        <taxon>Streptomycetaceae</taxon>
        <taxon>Streptomyces</taxon>
    </lineage>
</organism>
<feature type="region of interest" description="Disordered" evidence="1">
    <location>
        <begin position="1"/>
        <end position="122"/>
    </location>
</feature>
<evidence type="ECO:0000313" key="3">
    <source>
        <dbReference type="Proteomes" id="UP001321542"/>
    </source>
</evidence>
<feature type="compositionally biased region" description="Low complexity" evidence="1">
    <location>
        <begin position="1"/>
        <end position="16"/>
    </location>
</feature>
<gene>
    <name evidence="2" type="ORF">SGFS_055870</name>
</gene>
<feature type="compositionally biased region" description="Basic residues" evidence="1">
    <location>
        <begin position="112"/>
        <end position="122"/>
    </location>
</feature>
<proteinExistence type="predicted"/>
<evidence type="ECO:0000313" key="2">
    <source>
        <dbReference type="EMBL" id="BBC34293.1"/>
    </source>
</evidence>